<dbReference type="InterPro" id="IPR001024">
    <property type="entry name" value="PLAT/LH2_dom"/>
</dbReference>
<dbReference type="PROSITE" id="PS50095">
    <property type="entry name" value="PLAT"/>
    <property type="match status" value="1"/>
</dbReference>
<gene>
    <name evidence="5" type="ORF">EDS130_LOCUS9052</name>
    <name evidence="6" type="ORF">XAT740_LOCUS36216</name>
</gene>
<comment type="caution">
    <text evidence="2">Lacks conserved residue(s) required for the propagation of feature annotation.</text>
</comment>
<dbReference type="PROSITE" id="PS00018">
    <property type="entry name" value="EF_HAND_1"/>
    <property type="match status" value="1"/>
</dbReference>
<dbReference type="SUPFAM" id="SSF47473">
    <property type="entry name" value="EF-hand"/>
    <property type="match status" value="1"/>
</dbReference>
<dbReference type="Proteomes" id="UP000663852">
    <property type="component" value="Unassembled WGS sequence"/>
</dbReference>
<evidence type="ECO:0000313" key="5">
    <source>
        <dbReference type="EMBL" id="CAF0886462.1"/>
    </source>
</evidence>
<dbReference type="InterPro" id="IPR002048">
    <property type="entry name" value="EF_hand_dom"/>
</dbReference>
<name>A0A813YMU1_ADIRI</name>
<dbReference type="GO" id="GO:0005509">
    <property type="term" value="F:calcium ion binding"/>
    <property type="evidence" value="ECO:0007669"/>
    <property type="project" value="InterPro"/>
</dbReference>
<evidence type="ECO:0000313" key="6">
    <source>
        <dbReference type="EMBL" id="CAF1439230.1"/>
    </source>
</evidence>
<evidence type="ECO:0000313" key="7">
    <source>
        <dbReference type="Proteomes" id="UP000663828"/>
    </source>
</evidence>
<comment type="caution">
    <text evidence="5">The sequence shown here is derived from an EMBL/GenBank/DDBJ whole genome shotgun (WGS) entry which is preliminary data.</text>
</comment>
<dbReference type="PROSITE" id="PS50222">
    <property type="entry name" value="EF_HAND_2"/>
    <property type="match status" value="1"/>
</dbReference>
<dbReference type="EMBL" id="CAJNOJ010000030">
    <property type="protein sequence ID" value="CAF0886462.1"/>
    <property type="molecule type" value="Genomic_DNA"/>
</dbReference>
<keyword evidence="1" id="KW-0106">Calcium</keyword>
<dbReference type="InterPro" id="IPR036392">
    <property type="entry name" value="PLAT/LH2_dom_sf"/>
</dbReference>
<accession>A0A813YMU1</accession>
<dbReference type="Proteomes" id="UP000663828">
    <property type="component" value="Unassembled WGS sequence"/>
</dbReference>
<dbReference type="AlphaFoldDB" id="A0A813YMU1"/>
<evidence type="ECO:0000259" key="3">
    <source>
        <dbReference type="PROSITE" id="PS50095"/>
    </source>
</evidence>
<dbReference type="InterPro" id="IPR052970">
    <property type="entry name" value="Inner_ear_hair_cell_LOXHD"/>
</dbReference>
<dbReference type="EMBL" id="CAJNOR010003697">
    <property type="protein sequence ID" value="CAF1439230.1"/>
    <property type="molecule type" value="Genomic_DNA"/>
</dbReference>
<reference evidence="5" key="1">
    <citation type="submission" date="2021-02" db="EMBL/GenBank/DDBJ databases">
        <authorList>
            <person name="Nowell W R."/>
        </authorList>
    </citation>
    <scope>NUCLEOTIDE SEQUENCE</scope>
</reference>
<evidence type="ECO:0000313" key="8">
    <source>
        <dbReference type="Proteomes" id="UP000663852"/>
    </source>
</evidence>
<dbReference type="PANTHER" id="PTHR45901">
    <property type="entry name" value="PROTEIN CBG12474"/>
    <property type="match status" value="1"/>
</dbReference>
<dbReference type="Gene3D" id="2.60.60.20">
    <property type="entry name" value="PLAT/LH2 domain"/>
    <property type="match status" value="1"/>
</dbReference>
<evidence type="ECO:0000256" key="1">
    <source>
        <dbReference type="ARBA" id="ARBA00022837"/>
    </source>
</evidence>
<dbReference type="InterPro" id="IPR018247">
    <property type="entry name" value="EF_Hand_1_Ca_BS"/>
</dbReference>
<organism evidence="5 8">
    <name type="scientific">Adineta ricciae</name>
    <name type="common">Rotifer</name>
    <dbReference type="NCBI Taxonomy" id="249248"/>
    <lineage>
        <taxon>Eukaryota</taxon>
        <taxon>Metazoa</taxon>
        <taxon>Spiralia</taxon>
        <taxon>Gnathifera</taxon>
        <taxon>Rotifera</taxon>
        <taxon>Eurotatoria</taxon>
        <taxon>Bdelloidea</taxon>
        <taxon>Adinetida</taxon>
        <taxon>Adinetidae</taxon>
        <taxon>Adineta</taxon>
    </lineage>
</organism>
<dbReference type="PRINTS" id="PR00450">
    <property type="entry name" value="RECOVERIN"/>
</dbReference>
<evidence type="ECO:0000259" key="4">
    <source>
        <dbReference type="PROSITE" id="PS50222"/>
    </source>
</evidence>
<evidence type="ECO:0000256" key="2">
    <source>
        <dbReference type="PROSITE-ProRule" id="PRU00152"/>
    </source>
</evidence>
<feature type="domain" description="PLAT" evidence="3">
    <location>
        <begin position="202"/>
        <end position="326"/>
    </location>
</feature>
<dbReference type="InterPro" id="IPR011992">
    <property type="entry name" value="EF-hand-dom_pair"/>
</dbReference>
<feature type="domain" description="EF-hand" evidence="4">
    <location>
        <begin position="57"/>
        <end position="92"/>
    </location>
</feature>
<dbReference type="PANTHER" id="PTHR45901:SF3">
    <property type="entry name" value="LIPOXYGENASE HOMOLOGY DOMAIN-CONTAINING PROTEIN 1"/>
    <property type="match status" value="1"/>
</dbReference>
<sequence>MSSLTSKEIHQLSEETGFSKLAIQDWYKRFIYDCPTGSISKERYLNLYRSFYPRARNSDTYAQIFFTAFDEDRDQALNFREFLRVVAVTQGTDEKAKLELAFKAYNRNQVETNLPRKQLRTMIIAILDLAETSDEDEEGGYEEKREKIIEWTMKCLGLDEKADISKREFIRRCRDDVNLYEFLSFRSVPKPNCPDGDLKGKEKYKISITTGSEGKKLARSKSSGTDANVYLVLHGETSSSESIHLQHSQTYKDSFEHGHTDMFTQFLPALGEIKGATLWHTGDKNQGWYVDNMLITNEATNTTTYFPVQRWLDSDEYDKMTKVELIPNQPPGYAEVNDN</sequence>
<dbReference type="Pfam" id="PF01477">
    <property type="entry name" value="PLAT"/>
    <property type="match status" value="1"/>
</dbReference>
<dbReference type="OrthoDB" id="9970646at2759"/>
<proteinExistence type="predicted"/>
<dbReference type="Gene3D" id="1.10.238.10">
    <property type="entry name" value="EF-hand"/>
    <property type="match status" value="1"/>
</dbReference>
<protein>
    <submittedName>
        <fullName evidence="5">Uncharacterized protein</fullName>
    </submittedName>
</protein>
<keyword evidence="7" id="KW-1185">Reference proteome</keyword>
<dbReference type="SUPFAM" id="SSF49723">
    <property type="entry name" value="Lipase/lipooxygenase domain (PLAT/LH2 domain)"/>
    <property type="match status" value="1"/>
</dbReference>